<dbReference type="Proteomes" id="UP000325933">
    <property type="component" value="Unassembled WGS sequence"/>
</dbReference>
<evidence type="ECO:0000313" key="5">
    <source>
        <dbReference type="Proteomes" id="UP000326364"/>
    </source>
</evidence>
<feature type="signal peptide" evidence="1">
    <location>
        <begin position="1"/>
        <end position="19"/>
    </location>
</feature>
<dbReference type="EMBL" id="VYQA01000017">
    <property type="protein sequence ID" value="KAA9025634.1"/>
    <property type="molecule type" value="Genomic_DNA"/>
</dbReference>
<sequence>MIKLLLPGLLMMAGPAAPAADLSPSDPVLRTLLEGDAAEGMGNHGALLDTAQILTALGAKPADGQADLATQWTQEAHDHGVTDSGLGFRGRALGPAYRHGSLGAGGSMTVRQLFLAGQRAQISVAPARGAANLSMRVQGADGNTLCAKPIGGVQADCIWLPLFTDRYDIVIENGGAVPAAFYLVVR</sequence>
<accession>A0A5J5HWT1</accession>
<evidence type="ECO:0000256" key="1">
    <source>
        <dbReference type="SAM" id="SignalP"/>
    </source>
</evidence>
<comment type="caution">
    <text evidence="3">The sequence shown here is derived from an EMBL/GenBank/DDBJ whole genome shotgun (WGS) entry which is preliminary data.</text>
</comment>
<dbReference type="AlphaFoldDB" id="A0A5J5HWT1"/>
<keyword evidence="5" id="KW-1185">Reference proteome</keyword>
<evidence type="ECO:0000313" key="4">
    <source>
        <dbReference type="Proteomes" id="UP000325933"/>
    </source>
</evidence>
<organism evidence="3 4">
    <name type="scientific">Sphingobium limneticum</name>
    <dbReference type="NCBI Taxonomy" id="1007511"/>
    <lineage>
        <taxon>Bacteria</taxon>
        <taxon>Pseudomonadati</taxon>
        <taxon>Pseudomonadota</taxon>
        <taxon>Alphaproteobacteria</taxon>
        <taxon>Sphingomonadales</taxon>
        <taxon>Sphingomonadaceae</taxon>
        <taxon>Sphingobium</taxon>
    </lineage>
</organism>
<keyword evidence="1" id="KW-0732">Signal</keyword>
<dbReference type="Proteomes" id="UP000326364">
    <property type="component" value="Unassembled WGS sequence"/>
</dbReference>
<reference evidence="4 5" key="1">
    <citation type="submission" date="2019-09" db="EMBL/GenBank/DDBJ databases">
        <authorList>
            <person name="Feng G."/>
        </authorList>
    </citation>
    <scope>NUCLEOTIDE SEQUENCE [LARGE SCALE GENOMIC DNA]</scope>
    <source>
        <strain evidence="3 4">KACC 19283</strain>
        <strain evidence="2 5">KACC 19284</strain>
    </source>
</reference>
<feature type="chain" id="PRO_5023936851" evidence="1">
    <location>
        <begin position="20"/>
        <end position="186"/>
    </location>
</feature>
<protein>
    <submittedName>
        <fullName evidence="3">Uncharacterized protein</fullName>
    </submittedName>
</protein>
<dbReference type="EMBL" id="VYQB01000017">
    <property type="protein sequence ID" value="KAA9013328.1"/>
    <property type="molecule type" value="Genomic_DNA"/>
</dbReference>
<evidence type="ECO:0000313" key="3">
    <source>
        <dbReference type="EMBL" id="KAA9025634.1"/>
    </source>
</evidence>
<proteinExistence type="predicted"/>
<evidence type="ECO:0000313" key="2">
    <source>
        <dbReference type="EMBL" id="KAA9013328.1"/>
    </source>
</evidence>
<name>A0A5J5HWT1_9SPHN</name>
<gene>
    <name evidence="3" type="ORF">F4U95_19200</name>
    <name evidence="2" type="ORF">F4U96_19075</name>
</gene>
<dbReference type="RefSeq" id="WP_150426713.1">
    <property type="nucleotide sequence ID" value="NZ_VYQA01000017.1"/>
</dbReference>